<proteinExistence type="predicted"/>
<accession>X1I7J5</accession>
<name>X1I7J5_9ZZZZ</name>
<organism evidence="1">
    <name type="scientific">marine sediment metagenome</name>
    <dbReference type="NCBI Taxonomy" id="412755"/>
    <lineage>
        <taxon>unclassified sequences</taxon>
        <taxon>metagenomes</taxon>
        <taxon>ecological metagenomes</taxon>
    </lineage>
</organism>
<dbReference type="AlphaFoldDB" id="X1I7J5"/>
<dbReference type="EMBL" id="BARU01032829">
    <property type="protein sequence ID" value="GAH62059.1"/>
    <property type="molecule type" value="Genomic_DNA"/>
</dbReference>
<feature type="non-terminal residue" evidence="1">
    <location>
        <position position="69"/>
    </location>
</feature>
<reference evidence="1" key="1">
    <citation type="journal article" date="2014" name="Front. Microbiol.">
        <title>High frequency of phylogenetically diverse reductive dehalogenase-homologous genes in deep subseafloor sedimentary metagenomes.</title>
        <authorList>
            <person name="Kawai M."/>
            <person name="Futagami T."/>
            <person name="Toyoda A."/>
            <person name="Takaki Y."/>
            <person name="Nishi S."/>
            <person name="Hori S."/>
            <person name="Arai W."/>
            <person name="Tsubouchi T."/>
            <person name="Morono Y."/>
            <person name="Uchiyama I."/>
            <person name="Ito T."/>
            <person name="Fujiyama A."/>
            <person name="Inagaki F."/>
            <person name="Takami H."/>
        </authorList>
    </citation>
    <scope>NUCLEOTIDE SEQUENCE</scope>
    <source>
        <strain evidence="1">Expedition CK06-06</strain>
    </source>
</reference>
<evidence type="ECO:0000313" key="1">
    <source>
        <dbReference type="EMBL" id="GAH62059.1"/>
    </source>
</evidence>
<comment type="caution">
    <text evidence="1">The sequence shown here is derived from an EMBL/GenBank/DDBJ whole genome shotgun (WGS) entry which is preliminary data.</text>
</comment>
<sequence>MSLSEQKTNNMSALFPRDKSTDLIPIGNGFGLKKISDDRIEFYRFDKLQKVVPLKPRIDFRLFVIDLAR</sequence>
<gene>
    <name evidence="1" type="ORF">S03H2_51720</name>
</gene>
<protein>
    <submittedName>
        <fullName evidence="1">Uncharacterized protein</fullName>
    </submittedName>
</protein>